<sequence length="257" mass="29313">MKVVILAGGFGTRISEESHLKPKPMIEIGGKPILWHIMNIYACQGVKEFVIAVGYKAEVIKEYFLNFYAINNDISIDLATGAVKILAGKQPNWKVHIVDTGLYTQTGGRLKRIRSWLEDDEEFFFTYGDGLADVDIGALLRFHRAHGKLATMTTVLPPARFGRITFKEDQIVQFHEKPIDGEGRINGGYFVLNRRAIDYINDDETIWERAPLEHLAGHGELMGYRHDGFWSCMDTIKEKSILEELWISGKAPWKIWE</sequence>
<evidence type="ECO:0000259" key="1">
    <source>
        <dbReference type="Pfam" id="PF00483"/>
    </source>
</evidence>
<protein>
    <submittedName>
        <fullName evidence="2">Glucose-1-phosphate cytidylyltransferase</fullName>
        <ecNumber evidence="2">2.7.7.33</ecNumber>
    </submittedName>
</protein>
<keyword evidence="2" id="KW-0808">Transferase</keyword>
<dbReference type="SUPFAM" id="SSF53448">
    <property type="entry name" value="Nucleotide-diphospho-sugar transferases"/>
    <property type="match status" value="1"/>
</dbReference>
<dbReference type="EMBL" id="VTOW01000003">
    <property type="protein sequence ID" value="NKE72108.1"/>
    <property type="molecule type" value="Genomic_DNA"/>
</dbReference>
<accession>A0A7X6DS81</accession>
<dbReference type="InterPro" id="IPR029044">
    <property type="entry name" value="Nucleotide-diphossugar_trans"/>
</dbReference>
<evidence type="ECO:0000313" key="2">
    <source>
        <dbReference type="EMBL" id="NKE72108.1"/>
    </source>
</evidence>
<name>A0A7X6DS81_9BACT</name>
<dbReference type="Proteomes" id="UP000534783">
    <property type="component" value="Unassembled WGS sequence"/>
</dbReference>
<dbReference type="RefSeq" id="WP_168061477.1">
    <property type="nucleotide sequence ID" value="NZ_VTOW01000003.1"/>
</dbReference>
<reference evidence="2 3" key="1">
    <citation type="journal article" date="2020" name="Nature">
        <title>Bacterial chemolithoautotrophy via manganese oxidation.</title>
        <authorList>
            <person name="Yu H."/>
            <person name="Leadbetter J.R."/>
        </authorList>
    </citation>
    <scope>NUCLEOTIDE SEQUENCE [LARGE SCALE GENOMIC DNA]</scope>
    <source>
        <strain evidence="2 3">Mn-1</strain>
    </source>
</reference>
<comment type="caution">
    <text evidence="2">The sequence shown here is derived from an EMBL/GenBank/DDBJ whole genome shotgun (WGS) entry which is preliminary data.</text>
</comment>
<dbReference type="Pfam" id="PF00483">
    <property type="entry name" value="NTP_transferase"/>
    <property type="match status" value="1"/>
</dbReference>
<evidence type="ECO:0000313" key="3">
    <source>
        <dbReference type="Proteomes" id="UP000534783"/>
    </source>
</evidence>
<keyword evidence="2" id="KW-0548">Nucleotidyltransferase</keyword>
<dbReference type="PANTHER" id="PTHR47183:SF1">
    <property type="entry name" value="GLUCOSE-1-PHOSPHATE CYTIDYLYLTRANSFERASE"/>
    <property type="match status" value="1"/>
</dbReference>
<dbReference type="NCBIfam" id="TIGR02623">
    <property type="entry name" value="G1P_cyt_trans"/>
    <property type="match status" value="1"/>
</dbReference>
<dbReference type="EC" id="2.7.7.33" evidence="2"/>
<dbReference type="InterPro" id="IPR005835">
    <property type="entry name" value="NTP_transferase_dom"/>
</dbReference>
<dbReference type="Gene3D" id="3.90.550.10">
    <property type="entry name" value="Spore Coat Polysaccharide Biosynthesis Protein SpsA, Chain A"/>
    <property type="match status" value="1"/>
</dbReference>
<proteinExistence type="predicted"/>
<dbReference type="PANTHER" id="PTHR47183">
    <property type="entry name" value="GLUCOSE-1-PHOSPHATE CYTIDYLYLTRANSFERASE-RELATED"/>
    <property type="match status" value="1"/>
</dbReference>
<dbReference type="GO" id="GO:0047343">
    <property type="term" value="F:glucose-1-phosphate cytidylyltransferase activity"/>
    <property type="evidence" value="ECO:0007669"/>
    <property type="project" value="UniProtKB-EC"/>
</dbReference>
<feature type="domain" description="Nucleotidyl transferase" evidence="1">
    <location>
        <begin position="2"/>
        <end position="205"/>
    </location>
</feature>
<dbReference type="InterPro" id="IPR046981">
    <property type="entry name" value="G1P_cyt_trans"/>
</dbReference>
<organism evidence="2 3">
    <name type="scientific">Candidatus Manganitrophus noduliformans</name>
    <dbReference type="NCBI Taxonomy" id="2606439"/>
    <lineage>
        <taxon>Bacteria</taxon>
        <taxon>Pseudomonadati</taxon>
        <taxon>Nitrospirota</taxon>
        <taxon>Nitrospiria</taxon>
        <taxon>Candidatus Troglogloeales</taxon>
        <taxon>Candidatus Manganitrophaceae</taxon>
        <taxon>Candidatus Manganitrophus</taxon>
    </lineage>
</organism>
<dbReference type="InterPro" id="IPR013446">
    <property type="entry name" value="G1P_cyt_trans-like"/>
</dbReference>
<dbReference type="GO" id="GO:0009243">
    <property type="term" value="P:O antigen biosynthetic process"/>
    <property type="evidence" value="ECO:0007669"/>
    <property type="project" value="InterPro"/>
</dbReference>
<keyword evidence="3" id="KW-1185">Reference proteome</keyword>
<dbReference type="AlphaFoldDB" id="A0A7X6DS81"/>
<dbReference type="CDD" id="cd02524">
    <property type="entry name" value="G1P_cytidylyltransferase"/>
    <property type="match status" value="1"/>
</dbReference>
<gene>
    <name evidence="2" type="primary">rfbF</name>
    <name evidence="2" type="ORF">MNODULE_15265</name>
</gene>